<dbReference type="GO" id="GO:0000324">
    <property type="term" value="C:fungal-type vacuole"/>
    <property type="evidence" value="ECO:0007669"/>
    <property type="project" value="TreeGrafter"/>
</dbReference>
<name>A0AAD7C271_9AGAR</name>
<dbReference type="EMBL" id="JARKIF010000006">
    <property type="protein sequence ID" value="KAJ7636956.1"/>
    <property type="molecule type" value="Genomic_DNA"/>
</dbReference>
<keyword evidence="2" id="KW-0121">Carboxypeptidase</keyword>
<organism evidence="6 7">
    <name type="scientific">Roridomyces roridus</name>
    <dbReference type="NCBI Taxonomy" id="1738132"/>
    <lineage>
        <taxon>Eukaryota</taxon>
        <taxon>Fungi</taxon>
        <taxon>Dikarya</taxon>
        <taxon>Basidiomycota</taxon>
        <taxon>Agaricomycotina</taxon>
        <taxon>Agaricomycetes</taxon>
        <taxon>Agaricomycetidae</taxon>
        <taxon>Agaricales</taxon>
        <taxon>Marasmiineae</taxon>
        <taxon>Mycenaceae</taxon>
        <taxon>Roridomyces</taxon>
    </lineage>
</organism>
<keyword evidence="4 6" id="KW-0378">Hydrolase</keyword>
<dbReference type="InterPro" id="IPR001563">
    <property type="entry name" value="Peptidase_S10"/>
</dbReference>
<evidence type="ECO:0000313" key="7">
    <source>
        <dbReference type="Proteomes" id="UP001221142"/>
    </source>
</evidence>
<comment type="caution">
    <text evidence="6">The sequence shown here is derived from an EMBL/GenBank/DDBJ whole genome shotgun (WGS) entry which is preliminary data.</text>
</comment>
<evidence type="ECO:0000256" key="5">
    <source>
        <dbReference type="ARBA" id="ARBA00023180"/>
    </source>
</evidence>
<dbReference type="PANTHER" id="PTHR11802:SF64">
    <property type="entry name" value="CARBOXYPEPTIDASE"/>
    <property type="match status" value="1"/>
</dbReference>
<protein>
    <submittedName>
        <fullName evidence="6">Alpha/Beta hydrolase protein</fullName>
    </submittedName>
</protein>
<evidence type="ECO:0000256" key="2">
    <source>
        <dbReference type="ARBA" id="ARBA00022645"/>
    </source>
</evidence>
<keyword evidence="5" id="KW-0325">Glycoprotein</keyword>
<reference evidence="6" key="1">
    <citation type="submission" date="2023-03" db="EMBL/GenBank/DDBJ databases">
        <title>Massive genome expansion in bonnet fungi (Mycena s.s.) driven by repeated elements and novel gene families across ecological guilds.</title>
        <authorList>
            <consortium name="Lawrence Berkeley National Laboratory"/>
            <person name="Harder C.B."/>
            <person name="Miyauchi S."/>
            <person name="Viragh M."/>
            <person name="Kuo A."/>
            <person name="Thoen E."/>
            <person name="Andreopoulos B."/>
            <person name="Lu D."/>
            <person name="Skrede I."/>
            <person name="Drula E."/>
            <person name="Henrissat B."/>
            <person name="Morin E."/>
            <person name="Kohler A."/>
            <person name="Barry K."/>
            <person name="LaButti K."/>
            <person name="Morin E."/>
            <person name="Salamov A."/>
            <person name="Lipzen A."/>
            <person name="Mereny Z."/>
            <person name="Hegedus B."/>
            <person name="Baldrian P."/>
            <person name="Stursova M."/>
            <person name="Weitz H."/>
            <person name="Taylor A."/>
            <person name="Grigoriev I.V."/>
            <person name="Nagy L.G."/>
            <person name="Martin F."/>
            <person name="Kauserud H."/>
        </authorList>
    </citation>
    <scope>NUCLEOTIDE SEQUENCE</scope>
    <source>
        <strain evidence="6">9284</strain>
    </source>
</reference>
<dbReference type="PANTHER" id="PTHR11802">
    <property type="entry name" value="SERINE PROTEASE FAMILY S10 SERINE CARBOXYPEPTIDASE"/>
    <property type="match status" value="1"/>
</dbReference>
<proteinExistence type="inferred from homology"/>
<dbReference type="GO" id="GO:0006508">
    <property type="term" value="P:proteolysis"/>
    <property type="evidence" value="ECO:0007669"/>
    <property type="project" value="UniProtKB-KW"/>
</dbReference>
<evidence type="ECO:0000256" key="1">
    <source>
        <dbReference type="ARBA" id="ARBA00009431"/>
    </source>
</evidence>
<accession>A0AAD7C271</accession>
<dbReference type="AlphaFoldDB" id="A0AAD7C271"/>
<dbReference type="Gene3D" id="1.10.287.410">
    <property type="match status" value="1"/>
</dbReference>
<keyword evidence="3" id="KW-0645">Protease</keyword>
<keyword evidence="7" id="KW-1185">Reference proteome</keyword>
<gene>
    <name evidence="6" type="ORF">FB45DRAFT_829200</name>
</gene>
<dbReference type="Proteomes" id="UP001221142">
    <property type="component" value="Unassembled WGS sequence"/>
</dbReference>
<comment type="similarity">
    <text evidence="1">Belongs to the peptidase S10 family.</text>
</comment>
<dbReference type="PRINTS" id="PR00724">
    <property type="entry name" value="CRBOXYPTASEC"/>
</dbReference>
<evidence type="ECO:0000256" key="4">
    <source>
        <dbReference type="ARBA" id="ARBA00022801"/>
    </source>
</evidence>
<dbReference type="GO" id="GO:0004185">
    <property type="term" value="F:serine-type carboxypeptidase activity"/>
    <property type="evidence" value="ECO:0007669"/>
    <property type="project" value="InterPro"/>
</dbReference>
<dbReference type="InterPro" id="IPR029058">
    <property type="entry name" value="AB_hydrolase_fold"/>
</dbReference>
<dbReference type="Gene3D" id="3.40.50.1820">
    <property type="entry name" value="alpha/beta hydrolase"/>
    <property type="match status" value="1"/>
</dbReference>
<evidence type="ECO:0000256" key="3">
    <source>
        <dbReference type="ARBA" id="ARBA00022670"/>
    </source>
</evidence>
<evidence type="ECO:0000313" key="6">
    <source>
        <dbReference type="EMBL" id="KAJ7636956.1"/>
    </source>
</evidence>
<dbReference type="Pfam" id="PF00450">
    <property type="entry name" value="Peptidase_S10"/>
    <property type="match status" value="1"/>
</dbReference>
<sequence length="532" mass="57075">MSPYISSAEATLSCVSTCRAFSYKCAMHPIFSAFFPSPSMLLRWLVPSLSLAWLLGCVSASTRHTFASRAVQDSGLTYTKNSGICETTPGVGQISGYINIASNASMWFWFFEARNSPNTAPLTLWLNGGPGCTSMSGIFQENGPCNVSSDGRTTTLNPFSWNNLSNMIYIDQPIGAGFSTGSGTVNSTADAAVMMWTAFQILFESPEFSSFQNRDLIFGTESYGAHFGPTFITYFNAQNDLIGNGQLTGQKIVFKSLLINDGKHDPLIQYGSYIPFVANAPGYGPVQNTTIVDAMSASFVKPDGCQAQLQACYAGGSDAECATADLVCTGDIFNRAVIGHDPDYLLWDSDAPDPFPPAYFEKFLVSPSVAGALGATSTFNSCNADIKKNFGSTGEFGRSALAPLAALANAHFPILIWVGDADIKANWLGVHQSMVSMPWYGNLTLNNTALTNWTIDGQVVAQIKTVDSFTFARVFGAGHSLPAFVPSTALQFFTRVVQNLGDLPPKHSGSTGVSSPSGLWAVAMLLIWMLDR</sequence>
<dbReference type="SUPFAM" id="SSF53474">
    <property type="entry name" value="alpha/beta-Hydrolases"/>
    <property type="match status" value="1"/>
</dbReference>